<name>A0A330L5P9_9BACT</name>
<dbReference type="Pfam" id="PF00106">
    <property type="entry name" value="adh_short"/>
    <property type="match status" value="1"/>
</dbReference>
<dbReference type="InterPro" id="IPR036291">
    <property type="entry name" value="NAD(P)-bd_dom_sf"/>
</dbReference>
<dbReference type="PANTHER" id="PTHR44196">
    <property type="entry name" value="DEHYDROGENASE/REDUCTASE SDR FAMILY MEMBER 7B"/>
    <property type="match status" value="1"/>
</dbReference>
<dbReference type="InParanoid" id="A0A330L5P9"/>
<keyword evidence="4" id="KW-1185">Reference proteome</keyword>
<dbReference type="RefSeq" id="WP_181416776.1">
    <property type="nucleotide sequence ID" value="NZ_OUNR01000016.1"/>
</dbReference>
<keyword evidence="2 3" id="KW-0560">Oxidoreductase</keyword>
<comment type="similarity">
    <text evidence="1">Belongs to the short-chain dehydrogenases/reductases (SDR) family.</text>
</comment>
<evidence type="ECO:0000313" key="3">
    <source>
        <dbReference type="EMBL" id="SPP65162.1"/>
    </source>
</evidence>
<accession>A0A330L5P9</accession>
<dbReference type="SUPFAM" id="SSF51735">
    <property type="entry name" value="NAD(P)-binding Rossmann-fold domains"/>
    <property type="match status" value="1"/>
</dbReference>
<dbReference type="PRINTS" id="PR00081">
    <property type="entry name" value="GDHRDH"/>
</dbReference>
<dbReference type="InterPro" id="IPR002347">
    <property type="entry name" value="SDR_fam"/>
</dbReference>
<dbReference type="EC" id="1.-.-.-" evidence="3"/>
<dbReference type="AlphaFoldDB" id="A0A330L5P9"/>
<evidence type="ECO:0000256" key="1">
    <source>
        <dbReference type="ARBA" id="ARBA00006484"/>
    </source>
</evidence>
<dbReference type="Gene3D" id="3.40.50.720">
    <property type="entry name" value="NAD(P)-binding Rossmann-like Domain"/>
    <property type="match status" value="1"/>
</dbReference>
<evidence type="ECO:0000313" key="4">
    <source>
        <dbReference type="Proteomes" id="UP000248168"/>
    </source>
</evidence>
<dbReference type="GO" id="GO:0016491">
    <property type="term" value="F:oxidoreductase activity"/>
    <property type="evidence" value="ECO:0007669"/>
    <property type="project" value="UniProtKB-KW"/>
</dbReference>
<dbReference type="Proteomes" id="UP000248168">
    <property type="component" value="Unassembled WGS sequence"/>
</dbReference>
<evidence type="ECO:0000256" key="2">
    <source>
        <dbReference type="ARBA" id="ARBA00023002"/>
    </source>
</evidence>
<dbReference type="EMBL" id="OUNR01000016">
    <property type="protein sequence ID" value="SPP65162.1"/>
    <property type="molecule type" value="Genomic_DNA"/>
</dbReference>
<organism evidence="3 4">
    <name type="scientific">Nitrospira lenta</name>
    <dbReference type="NCBI Taxonomy" id="1436998"/>
    <lineage>
        <taxon>Bacteria</taxon>
        <taxon>Pseudomonadati</taxon>
        <taxon>Nitrospirota</taxon>
        <taxon>Nitrospiria</taxon>
        <taxon>Nitrospirales</taxon>
        <taxon>Nitrospiraceae</taxon>
        <taxon>Nitrospira</taxon>
    </lineage>
</organism>
<dbReference type="CDD" id="cd05233">
    <property type="entry name" value="SDR_c"/>
    <property type="match status" value="1"/>
</dbReference>
<protein>
    <submittedName>
        <fullName evidence="3">Putative enzyme</fullName>
        <ecNumber evidence="3">1.-.-.-</ecNumber>
    </submittedName>
</protein>
<sequence>MKHALTLAKPVWGIGKHVVITGGSSGIGFEVAKRLNGVCRKISLISRNENGKLAEAKETLLRLQKNTRTGIHTEINTCAMDVRNIESAQAWIGDVYSKGKDQIDIFVSSAGGSHVYGTLEEMTMADINAIFDVNAKAPIMWMRALLPYMKLNKIDRRDTKRGHVLMLSSRSGERTLPKLSVYTAAKGAVEKLVEAMQKEYVQYRMVFTLINPGSVNTDFTAHWDKATRKAHNDESMSVQEAADSILHAIHSHVAINKISYESVSQWMHEPGVLLAS</sequence>
<reference evidence="4" key="1">
    <citation type="submission" date="2018-04" db="EMBL/GenBank/DDBJ databases">
        <authorList>
            <person name="Lucker S."/>
            <person name="Sakoula D."/>
        </authorList>
    </citation>
    <scope>NUCLEOTIDE SEQUENCE [LARGE SCALE GENOMIC DNA]</scope>
</reference>
<proteinExistence type="inferred from homology"/>
<dbReference type="GO" id="GO:0016020">
    <property type="term" value="C:membrane"/>
    <property type="evidence" value="ECO:0007669"/>
    <property type="project" value="TreeGrafter"/>
</dbReference>
<dbReference type="PANTHER" id="PTHR44196:SF1">
    <property type="entry name" value="DEHYDROGENASE_REDUCTASE SDR FAMILY MEMBER 7B"/>
    <property type="match status" value="1"/>
</dbReference>
<gene>
    <name evidence="3" type="ORF">NITLEN_30076</name>
</gene>